<dbReference type="STRING" id="39947.A0A0N7KRM2"/>
<organism evidence="1 2">
    <name type="scientific">Oryza sativa subsp. japonica</name>
    <name type="common">Rice</name>
    <dbReference type="NCBI Taxonomy" id="39947"/>
    <lineage>
        <taxon>Eukaryota</taxon>
        <taxon>Viridiplantae</taxon>
        <taxon>Streptophyta</taxon>
        <taxon>Embryophyta</taxon>
        <taxon>Tracheophyta</taxon>
        <taxon>Spermatophyta</taxon>
        <taxon>Magnoliopsida</taxon>
        <taxon>Liliopsida</taxon>
        <taxon>Poales</taxon>
        <taxon>Poaceae</taxon>
        <taxon>BOP clade</taxon>
        <taxon>Oryzoideae</taxon>
        <taxon>Oryzeae</taxon>
        <taxon>Oryzinae</taxon>
        <taxon>Oryza</taxon>
        <taxon>Oryza sativa</taxon>
    </lineage>
</organism>
<reference evidence="1 2" key="2">
    <citation type="journal article" date="2013" name="Plant Cell Physiol.">
        <title>Rice Annotation Project Database (RAP-DB): an integrative and interactive database for rice genomics.</title>
        <authorList>
            <person name="Sakai H."/>
            <person name="Lee S.S."/>
            <person name="Tanaka T."/>
            <person name="Numa H."/>
            <person name="Kim J."/>
            <person name="Kawahara Y."/>
            <person name="Wakimoto H."/>
            <person name="Yang C.C."/>
            <person name="Iwamoto M."/>
            <person name="Abe T."/>
            <person name="Yamada Y."/>
            <person name="Muto A."/>
            <person name="Inokuchi H."/>
            <person name="Ikemura T."/>
            <person name="Matsumoto T."/>
            <person name="Sasaki T."/>
            <person name="Itoh T."/>
        </authorList>
    </citation>
    <scope>NUCLEOTIDE SEQUENCE [LARGE SCALE GENOMIC DNA]</scope>
    <source>
        <strain evidence="2">cv. Nipponbare</strain>
    </source>
</reference>
<reference evidence="2" key="1">
    <citation type="journal article" date="2005" name="Nature">
        <title>The map-based sequence of the rice genome.</title>
        <authorList>
            <consortium name="International rice genome sequencing project (IRGSP)"/>
            <person name="Matsumoto T."/>
            <person name="Wu J."/>
            <person name="Kanamori H."/>
            <person name="Katayose Y."/>
            <person name="Fujisawa M."/>
            <person name="Namiki N."/>
            <person name="Mizuno H."/>
            <person name="Yamamoto K."/>
            <person name="Antonio B.A."/>
            <person name="Baba T."/>
            <person name="Sakata K."/>
            <person name="Nagamura Y."/>
            <person name="Aoki H."/>
            <person name="Arikawa K."/>
            <person name="Arita K."/>
            <person name="Bito T."/>
            <person name="Chiden Y."/>
            <person name="Fujitsuka N."/>
            <person name="Fukunaka R."/>
            <person name="Hamada M."/>
            <person name="Harada C."/>
            <person name="Hayashi A."/>
            <person name="Hijishita S."/>
            <person name="Honda M."/>
            <person name="Hosokawa S."/>
            <person name="Ichikawa Y."/>
            <person name="Idonuma A."/>
            <person name="Iijima M."/>
            <person name="Ikeda M."/>
            <person name="Ikeno M."/>
            <person name="Ito K."/>
            <person name="Ito S."/>
            <person name="Ito T."/>
            <person name="Ito Y."/>
            <person name="Ito Y."/>
            <person name="Iwabuchi A."/>
            <person name="Kamiya K."/>
            <person name="Karasawa W."/>
            <person name="Kurita K."/>
            <person name="Katagiri S."/>
            <person name="Kikuta A."/>
            <person name="Kobayashi H."/>
            <person name="Kobayashi N."/>
            <person name="Machita K."/>
            <person name="Maehara T."/>
            <person name="Masukawa M."/>
            <person name="Mizubayashi T."/>
            <person name="Mukai Y."/>
            <person name="Nagasaki H."/>
            <person name="Nagata Y."/>
            <person name="Naito S."/>
            <person name="Nakashima M."/>
            <person name="Nakama Y."/>
            <person name="Nakamichi Y."/>
            <person name="Nakamura M."/>
            <person name="Meguro A."/>
            <person name="Negishi M."/>
            <person name="Ohta I."/>
            <person name="Ohta T."/>
            <person name="Okamoto M."/>
            <person name="Ono N."/>
            <person name="Saji S."/>
            <person name="Sakaguchi M."/>
            <person name="Sakai K."/>
            <person name="Shibata M."/>
            <person name="Shimokawa T."/>
            <person name="Song J."/>
            <person name="Takazaki Y."/>
            <person name="Terasawa K."/>
            <person name="Tsugane M."/>
            <person name="Tsuji K."/>
            <person name="Ueda S."/>
            <person name="Waki K."/>
            <person name="Yamagata H."/>
            <person name="Yamamoto M."/>
            <person name="Yamamoto S."/>
            <person name="Yamane H."/>
            <person name="Yoshiki S."/>
            <person name="Yoshihara R."/>
            <person name="Yukawa K."/>
            <person name="Zhong H."/>
            <person name="Yano M."/>
            <person name="Yuan Q."/>
            <person name="Ouyang S."/>
            <person name="Liu J."/>
            <person name="Jones K.M."/>
            <person name="Gansberger K."/>
            <person name="Moffat K."/>
            <person name="Hill J."/>
            <person name="Bera J."/>
            <person name="Fadrosh D."/>
            <person name="Jin S."/>
            <person name="Johri S."/>
            <person name="Kim M."/>
            <person name="Overton L."/>
            <person name="Reardon M."/>
            <person name="Tsitrin T."/>
            <person name="Vuong H."/>
            <person name="Weaver B."/>
            <person name="Ciecko A."/>
            <person name="Tallon L."/>
            <person name="Jackson J."/>
            <person name="Pai G."/>
            <person name="Aken S.V."/>
            <person name="Utterback T."/>
            <person name="Reidmuller S."/>
            <person name="Feldblyum T."/>
            <person name="Hsiao J."/>
            <person name="Zismann V."/>
            <person name="Iobst S."/>
            <person name="de Vazeille A.R."/>
            <person name="Buell C.R."/>
            <person name="Ying K."/>
            <person name="Li Y."/>
            <person name="Lu T."/>
            <person name="Huang Y."/>
            <person name="Zhao Q."/>
            <person name="Feng Q."/>
            <person name="Zhang L."/>
            <person name="Zhu J."/>
            <person name="Weng Q."/>
            <person name="Mu J."/>
            <person name="Lu Y."/>
            <person name="Fan D."/>
            <person name="Liu Y."/>
            <person name="Guan J."/>
            <person name="Zhang Y."/>
            <person name="Yu S."/>
            <person name="Liu X."/>
            <person name="Zhang Y."/>
            <person name="Hong G."/>
            <person name="Han B."/>
            <person name="Choisne N."/>
            <person name="Demange N."/>
            <person name="Orjeda G."/>
            <person name="Samain S."/>
            <person name="Cattolico L."/>
            <person name="Pelletier E."/>
            <person name="Couloux A."/>
            <person name="Segurens B."/>
            <person name="Wincker P."/>
            <person name="D'Hont A."/>
            <person name="Scarpelli C."/>
            <person name="Weissenbach J."/>
            <person name="Salanoubat M."/>
            <person name="Quetier F."/>
            <person name="Yu Y."/>
            <person name="Kim H.R."/>
            <person name="Rambo T."/>
            <person name="Currie J."/>
            <person name="Collura K."/>
            <person name="Luo M."/>
            <person name="Yang T."/>
            <person name="Ammiraju J.S.S."/>
            <person name="Engler F."/>
            <person name="Soderlund C."/>
            <person name="Wing R.A."/>
            <person name="Palmer L.E."/>
            <person name="de la Bastide M."/>
            <person name="Spiegel L."/>
            <person name="Nascimento L."/>
            <person name="Zutavern T."/>
            <person name="O'Shaughnessy A."/>
            <person name="Dike S."/>
            <person name="Dedhia N."/>
            <person name="Preston R."/>
            <person name="Balija V."/>
            <person name="McCombie W.R."/>
            <person name="Chow T."/>
            <person name="Chen H."/>
            <person name="Chung M."/>
            <person name="Chen C."/>
            <person name="Shaw J."/>
            <person name="Wu H."/>
            <person name="Hsiao K."/>
            <person name="Chao Y."/>
            <person name="Chu M."/>
            <person name="Cheng C."/>
            <person name="Hour A."/>
            <person name="Lee P."/>
            <person name="Lin S."/>
            <person name="Lin Y."/>
            <person name="Liou J."/>
            <person name="Liu S."/>
            <person name="Hsing Y."/>
            <person name="Raghuvanshi S."/>
            <person name="Mohanty A."/>
            <person name="Bharti A.K."/>
            <person name="Gaur A."/>
            <person name="Gupta V."/>
            <person name="Kumar D."/>
            <person name="Ravi V."/>
            <person name="Vij S."/>
            <person name="Kapur A."/>
            <person name="Khurana P."/>
            <person name="Khurana P."/>
            <person name="Khurana J.P."/>
            <person name="Tyagi A.K."/>
            <person name="Gaikwad K."/>
            <person name="Singh A."/>
            <person name="Dalal V."/>
            <person name="Srivastava S."/>
            <person name="Dixit A."/>
            <person name="Pal A.K."/>
            <person name="Ghazi I.A."/>
            <person name="Yadav M."/>
            <person name="Pandit A."/>
            <person name="Bhargava A."/>
            <person name="Sureshbabu K."/>
            <person name="Batra K."/>
            <person name="Sharma T.R."/>
            <person name="Mohapatra T."/>
            <person name="Singh N.K."/>
            <person name="Messing J."/>
            <person name="Nelson A.B."/>
            <person name="Fuks G."/>
            <person name="Kavchok S."/>
            <person name="Keizer G."/>
            <person name="Linton E."/>
            <person name="Llaca V."/>
            <person name="Song R."/>
            <person name="Tanyolac B."/>
            <person name="Young S."/>
            <person name="Ho-Il K."/>
            <person name="Hahn J.H."/>
            <person name="Sangsakoo G."/>
            <person name="Vanavichit A."/>
            <person name="de Mattos Luiz.A.T."/>
            <person name="Zimmer P.D."/>
            <person name="Malone G."/>
            <person name="Dellagostin O."/>
            <person name="de Oliveira A.C."/>
            <person name="Bevan M."/>
            <person name="Bancroft I."/>
            <person name="Minx P."/>
            <person name="Cordum H."/>
            <person name="Wilson R."/>
            <person name="Cheng Z."/>
            <person name="Jin W."/>
            <person name="Jiang J."/>
            <person name="Leong S.A."/>
            <person name="Iwama H."/>
            <person name="Gojobori T."/>
            <person name="Itoh T."/>
            <person name="Niimura Y."/>
            <person name="Fujii Y."/>
            <person name="Habara T."/>
            <person name="Sakai H."/>
            <person name="Sato Y."/>
            <person name="Wilson G."/>
            <person name="Kumar K."/>
            <person name="McCouch S."/>
            <person name="Juretic N."/>
            <person name="Hoen D."/>
            <person name="Wright S."/>
            <person name="Bruskiewich R."/>
            <person name="Bureau T."/>
            <person name="Miyao A."/>
            <person name="Hirochika H."/>
            <person name="Nishikawa T."/>
            <person name="Kadowaki K."/>
            <person name="Sugiura M."/>
            <person name="Burr B."/>
            <person name="Sasaki T."/>
        </authorList>
    </citation>
    <scope>NUCLEOTIDE SEQUENCE [LARGE SCALE GENOMIC DNA]</scope>
    <source>
        <strain evidence="2">cv. Nipponbare</strain>
    </source>
</reference>
<evidence type="ECO:0000313" key="2">
    <source>
        <dbReference type="Proteomes" id="UP000059680"/>
    </source>
</evidence>
<dbReference type="PaxDb" id="39947-A0A0N7KRM2"/>
<keyword evidence="2" id="KW-1185">Reference proteome</keyword>
<feature type="non-terminal residue" evidence="1">
    <location>
        <position position="1"/>
    </location>
</feature>
<gene>
    <name evidence="1" type="ordered locus">Os10g0341101</name>
    <name evidence="1" type="ORF">OSNPB_100341101</name>
</gene>
<name>A0A0N7KRM2_ORYSJ</name>
<accession>A0A0N7KRM2</accession>
<dbReference type="EMBL" id="AP014966">
    <property type="protein sequence ID" value="BAT10410.1"/>
    <property type="molecule type" value="Genomic_DNA"/>
</dbReference>
<dbReference type="AlphaFoldDB" id="A0A0N7KRM2"/>
<protein>
    <submittedName>
        <fullName evidence="1">Os10g0341101 protein</fullName>
    </submittedName>
</protein>
<evidence type="ECO:0000313" key="1">
    <source>
        <dbReference type="EMBL" id="BAT10410.1"/>
    </source>
</evidence>
<dbReference type="OMA" id="ARCDANE"/>
<dbReference type="Gramene" id="Os10t0341101-01">
    <property type="protein sequence ID" value="Os10t0341101-01"/>
    <property type="gene ID" value="Os10g0341101"/>
</dbReference>
<sequence length="82" mass="9263">RILKGIPSFSPTTQKHIIMDCLASHNFVRDSNLRDKEFERCDTDVDYLLQDTSDTTADVSADVENDDTMNTIRTRIADALVS</sequence>
<proteinExistence type="predicted"/>
<dbReference type="Proteomes" id="UP000059680">
    <property type="component" value="Chromosome 10"/>
</dbReference>
<dbReference type="InParanoid" id="A0A0N7KRM2"/>
<dbReference type="FunCoup" id="A0A0N7KRM2">
    <property type="interactions" value="1"/>
</dbReference>
<reference evidence="1 2" key="3">
    <citation type="journal article" date="2013" name="Rice">
        <title>Improvement of the Oryza sativa Nipponbare reference genome using next generation sequence and optical map data.</title>
        <authorList>
            <person name="Kawahara Y."/>
            <person name="de la Bastide M."/>
            <person name="Hamilton J.P."/>
            <person name="Kanamori H."/>
            <person name="McCombie W.R."/>
            <person name="Ouyang S."/>
            <person name="Schwartz D.C."/>
            <person name="Tanaka T."/>
            <person name="Wu J."/>
            <person name="Zhou S."/>
            <person name="Childs K.L."/>
            <person name="Davidson R.M."/>
            <person name="Lin H."/>
            <person name="Quesada-Ocampo L."/>
            <person name="Vaillancourt B."/>
            <person name="Sakai H."/>
            <person name="Lee S.S."/>
            <person name="Kim J."/>
            <person name="Numa H."/>
            <person name="Itoh T."/>
            <person name="Buell C.R."/>
            <person name="Matsumoto T."/>
        </authorList>
    </citation>
    <scope>NUCLEOTIDE SEQUENCE [LARGE SCALE GENOMIC DNA]</scope>
    <source>
        <strain evidence="2">cv. Nipponbare</strain>
    </source>
</reference>